<protein>
    <recommendedName>
        <fullName evidence="3">Reverse transcriptase domain-containing protein</fullName>
    </recommendedName>
</protein>
<comment type="caution">
    <text evidence="1">The sequence shown here is derived from an EMBL/GenBank/DDBJ whole genome shotgun (WGS) entry which is preliminary data.</text>
</comment>
<name>A0AAV4H4L8_9GAST</name>
<dbReference type="EMBL" id="BMAT01012409">
    <property type="protein sequence ID" value="GFR91755.1"/>
    <property type="molecule type" value="Genomic_DNA"/>
</dbReference>
<dbReference type="Proteomes" id="UP000762676">
    <property type="component" value="Unassembled WGS sequence"/>
</dbReference>
<proteinExistence type="predicted"/>
<evidence type="ECO:0000313" key="2">
    <source>
        <dbReference type="Proteomes" id="UP000762676"/>
    </source>
</evidence>
<evidence type="ECO:0008006" key="3">
    <source>
        <dbReference type="Google" id="ProtNLM"/>
    </source>
</evidence>
<keyword evidence="2" id="KW-1185">Reference proteome</keyword>
<accession>A0AAV4H4L8</accession>
<sequence>MTLSFYLRCLNERTKTVKILLQEVLFANDCDFVAHTGSDLHMMLNRFSKASKVFGLTLSLGKTEVLHQPARKTASSIVIDYKPLAKFERFKFLGRLMSCGGYLDKKIVFIIVKASQAIGRLR</sequence>
<evidence type="ECO:0000313" key="1">
    <source>
        <dbReference type="EMBL" id="GFR91755.1"/>
    </source>
</evidence>
<dbReference type="PANTHER" id="PTHR47027">
    <property type="entry name" value="REVERSE TRANSCRIPTASE DOMAIN-CONTAINING PROTEIN"/>
    <property type="match status" value="1"/>
</dbReference>
<dbReference type="AlphaFoldDB" id="A0AAV4H4L8"/>
<dbReference type="PANTHER" id="PTHR47027:SF30">
    <property type="entry name" value="THAP-TYPE DOMAIN-CONTAINING PROTEIN"/>
    <property type="match status" value="1"/>
</dbReference>
<organism evidence="1 2">
    <name type="scientific">Elysia marginata</name>
    <dbReference type="NCBI Taxonomy" id="1093978"/>
    <lineage>
        <taxon>Eukaryota</taxon>
        <taxon>Metazoa</taxon>
        <taxon>Spiralia</taxon>
        <taxon>Lophotrochozoa</taxon>
        <taxon>Mollusca</taxon>
        <taxon>Gastropoda</taxon>
        <taxon>Heterobranchia</taxon>
        <taxon>Euthyneura</taxon>
        <taxon>Panpulmonata</taxon>
        <taxon>Sacoglossa</taxon>
        <taxon>Placobranchoidea</taxon>
        <taxon>Plakobranchidae</taxon>
        <taxon>Elysia</taxon>
    </lineage>
</organism>
<reference evidence="1 2" key="1">
    <citation type="journal article" date="2021" name="Elife">
        <title>Chloroplast acquisition without the gene transfer in kleptoplastic sea slugs, Plakobranchus ocellatus.</title>
        <authorList>
            <person name="Maeda T."/>
            <person name="Takahashi S."/>
            <person name="Yoshida T."/>
            <person name="Shimamura S."/>
            <person name="Takaki Y."/>
            <person name="Nagai Y."/>
            <person name="Toyoda A."/>
            <person name="Suzuki Y."/>
            <person name="Arimoto A."/>
            <person name="Ishii H."/>
            <person name="Satoh N."/>
            <person name="Nishiyama T."/>
            <person name="Hasebe M."/>
            <person name="Maruyama T."/>
            <person name="Minagawa J."/>
            <person name="Obokata J."/>
            <person name="Shigenobu S."/>
        </authorList>
    </citation>
    <scope>NUCLEOTIDE SEQUENCE [LARGE SCALE GENOMIC DNA]</scope>
</reference>
<gene>
    <name evidence="1" type="ORF">ElyMa_006183300</name>
</gene>